<comment type="caution">
    <text evidence="8">The sequence shown here is derived from an EMBL/GenBank/DDBJ whole genome shotgun (WGS) entry which is preliminary data.</text>
</comment>
<evidence type="ECO:0000256" key="6">
    <source>
        <dbReference type="ARBA" id="ARBA00037982"/>
    </source>
</evidence>
<dbReference type="InterPro" id="IPR008271">
    <property type="entry name" value="Ser/Thr_kinase_AS"/>
</dbReference>
<evidence type="ECO:0000256" key="4">
    <source>
        <dbReference type="ARBA" id="ARBA00022840"/>
    </source>
</evidence>
<dbReference type="SMART" id="SM00220">
    <property type="entry name" value="S_TKc"/>
    <property type="match status" value="1"/>
</dbReference>
<dbReference type="InterPro" id="IPR000719">
    <property type="entry name" value="Prot_kinase_dom"/>
</dbReference>
<evidence type="ECO:0000256" key="5">
    <source>
        <dbReference type="ARBA" id="ARBA00023193"/>
    </source>
</evidence>
<keyword evidence="9" id="KW-1185">Reference proteome</keyword>
<dbReference type="GO" id="GO:0005634">
    <property type="term" value="C:nucleus"/>
    <property type="evidence" value="ECO:0007669"/>
    <property type="project" value="TreeGrafter"/>
</dbReference>
<dbReference type="SUPFAM" id="SSF56112">
    <property type="entry name" value="Protein kinase-like (PK-like)"/>
    <property type="match status" value="1"/>
</dbReference>
<evidence type="ECO:0000256" key="1">
    <source>
        <dbReference type="ARBA" id="ARBA00022679"/>
    </source>
</evidence>
<evidence type="ECO:0000259" key="7">
    <source>
        <dbReference type="PROSITE" id="PS50011"/>
    </source>
</evidence>
<gene>
    <name evidence="8" type="ORF">BSTOLATCC_MIC11595</name>
</gene>
<dbReference type="Proteomes" id="UP001162131">
    <property type="component" value="Unassembled WGS sequence"/>
</dbReference>
<dbReference type="AlphaFoldDB" id="A0AAU9IR25"/>
<keyword evidence="5" id="KW-0652">Protein synthesis inhibitor</keyword>
<evidence type="ECO:0000313" key="8">
    <source>
        <dbReference type="EMBL" id="CAG9314594.1"/>
    </source>
</evidence>
<name>A0AAU9IR25_9CILI</name>
<sequence>MATYQDIYSYIHDSLAPDLNKYQSGNLGELVKGNFTLPKEKIKSMPLSSVLSEASPDNREKAELLYYSSAFVASNEASPFSLDDASNCISCLNFIKQHTNELDLEHSIDNLIFSITDSVSEAQTIEVLISWILRLREIVSQVAPHNIEPDEQWIKIRISALLWDLLKDRSKDTILKGLRYLAKLKKNNINLENLESFFVDAACDWIEDANDFNGIKQYMGEEVKFDIDGARIMLGIIKEIDMQEEEYKARVDTLLEKYNFIPAEIDENLQGFARAQAFSSLPSNILIEQVTSRENIEIIGEAIYVFSRGQMTTSIYEGVLKLPGNNSVRIAIKSVSHPNKEELKTSEDEAQFLKSLSGKHSSFPLFYGDFYDMVEQKHRYNLVMELCRRETLFDDIIERKKTPRFYTDEEYLRIMNTLIDCVVFLHSKKIYHRDIKPQNILFTMNWDVKVVDFNVAKFLDMPTVGVTSTEESIAGTVNYMSPEIREAYNNRAQKGGNKVKTKLSKSDVYSLGLILLEMRTLGDITDVNLKNDQARAKLAGLLNSLTPAGGVNLKVLLENMLKEDYNERINSKSLLGHIIAGVTEAIN</sequence>
<dbReference type="EMBL" id="CAJZBQ010000012">
    <property type="protein sequence ID" value="CAG9314594.1"/>
    <property type="molecule type" value="Genomic_DNA"/>
</dbReference>
<organism evidence="8 9">
    <name type="scientific">Blepharisma stoltei</name>
    <dbReference type="NCBI Taxonomy" id="1481888"/>
    <lineage>
        <taxon>Eukaryota</taxon>
        <taxon>Sar</taxon>
        <taxon>Alveolata</taxon>
        <taxon>Ciliophora</taxon>
        <taxon>Postciliodesmatophora</taxon>
        <taxon>Heterotrichea</taxon>
        <taxon>Heterotrichida</taxon>
        <taxon>Blepharismidae</taxon>
        <taxon>Blepharisma</taxon>
    </lineage>
</organism>
<dbReference type="Gene3D" id="1.10.510.10">
    <property type="entry name" value="Transferase(Phosphotransferase) domain 1"/>
    <property type="match status" value="1"/>
</dbReference>
<proteinExistence type="inferred from homology"/>
<dbReference type="GO" id="GO:0005737">
    <property type="term" value="C:cytoplasm"/>
    <property type="evidence" value="ECO:0007669"/>
    <property type="project" value="TreeGrafter"/>
</dbReference>
<keyword evidence="2" id="KW-0547">Nucleotide-binding</keyword>
<dbReference type="CDD" id="cd00180">
    <property type="entry name" value="PKc"/>
    <property type="match status" value="1"/>
</dbReference>
<dbReference type="PROSITE" id="PS50011">
    <property type="entry name" value="PROTEIN_KINASE_DOM"/>
    <property type="match status" value="1"/>
</dbReference>
<accession>A0AAU9IR25</accession>
<keyword evidence="3" id="KW-0418">Kinase</keyword>
<dbReference type="Pfam" id="PF00069">
    <property type="entry name" value="Pkinase"/>
    <property type="match status" value="1"/>
</dbReference>
<dbReference type="PANTHER" id="PTHR11042">
    <property type="entry name" value="EUKARYOTIC TRANSLATION INITIATION FACTOR 2-ALPHA KINASE EIF2-ALPHA KINASE -RELATED"/>
    <property type="match status" value="1"/>
</dbReference>
<dbReference type="GO" id="GO:0005524">
    <property type="term" value="F:ATP binding"/>
    <property type="evidence" value="ECO:0007669"/>
    <property type="project" value="UniProtKB-KW"/>
</dbReference>
<evidence type="ECO:0000256" key="3">
    <source>
        <dbReference type="ARBA" id="ARBA00022777"/>
    </source>
</evidence>
<comment type="similarity">
    <text evidence="6">Belongs to the protein kinase superfamily. Ser/Thr protein kinase family. GCN2 subfamily.</text>
</comment>
<evidence type="ECO:0000313" key="9">
    <source>
        <dbReference type="Proteomes" id="UP001162131"/>
    </source>
</evidence>
<feature type="domain" description="Protein kinase" evidence="7">
    <location>
        <begin position="293"/>
        <end position="580"/>
    </location>
</feature>
<evidence type="ECO:0000256" key="2">
    <source>
        <dbReference type="ARBA" id="ARBA00022741"/>
    </source>
</evidence>
<keyword evidence="4" id="KW-0067">ATP-binding</keyword>
<reference evidence="8" key="1">
    <citation type="submission" date="2021-09" db="EMBL/GenBank/DDBJ databases">
        <authorList>
            <consortium name="AG Swart"/>
            <person name="Singh M."/>
            <person name="Singh A."/>
            <person name="Seah K."/>
            <person name="Emmerich C."/>
        </authorList>
    </citation>
    <scope>NUCLEOTIDE SEQUENCE</scope>
    <source>
        <strain evidence="8">ATCC30299</strain>
    </source>
</reference>
<dbReference type="PROSITE" id="PS00108">
    <property type="entry name" value="PROTEIN_KINASE_ST"/>
    <property type="match status" value="1"/>
</dbReference>
<dbReference type="GO" id="GO:0017148">
    <property type="term" value="P:negative regulation of translation"/>
    <property type="evidence" value="ECO:0007669"/>
    <property type="project" value="UniProtKB-KW"/>
</dbReference>
<dbReference type="InterPro" id="IPR050339">
    <property type="entry name" value="CC_SR_Kinase"/>
</dbReference>
<protein>
    <recommendedName>
        <fullName evidence="7">Protein kinase domain-containing protein</fullName>
    </recommendedName>
</protein>
<dbReference type="GO" id="GO:0004672">
    <property type="term" value="F:protein kinase activity"/>
    <property type="evidence" value="ECO:0007669"/>
    <property type="project" value="InterPro"/>
</dbReference>
<dbReference type="InterPro" id="IPR011009">
    <property type="entry name" value="Kinase-like_dom_sf"/>
</dbReference>
<keyword evidence="1" id="KW-0808">Transferase</keyword>